<evidence type="ECO:0000313" key="3">
    <source>
        <dbReference type="Proteomes" id="UP001233999"/>
    </source>
</evidence>
<comment type="caution">
    <text evidence="2">The sequence shown here is derived from an EMBL/GenBank/DDBJ whole genome shotgun (WGS) entry which is preliminary data.</text>
</comment>
<accession>A0AAD8AJA5</accession>
<dbReference type="AlphaFoldDB" id="A0AAD8AJA5"/>
<organism evidence="2 3">
    <name type="scientific">Diploptera punctata</name>
    <name type="common">Pacific beetle cockroach</name>
    <dbReference type="NCBI Taxonomy" id="6984"/>
    <lineage>
        <taxon>Eukaryota</taxon>
        <taxon>Metazoa</taxon>
        <taxon>Ecdysozoa</taxon>
        <taxon>Arthropoda</taxon>
        <taxon>Hexapoda</taxon>
        <taxon>Insecta</taxon>
        <taxon>Pterygota</taxon>
        <taxon>Neoptera</taxon>
        <taxon>Polyneoptera</taxon>
        <taxon>Dictyoptera</taxon>
        <taxon>Blattodea</taxon>
        <taxon>Blaberoidea</taxon>
        <taxon>Blaberidae</taxon>
        <taxon>Diplopterinae</taxon>
        <taxon>Diploptera</taxon>
    </lineage>
</organism>
<sequence>KLLSPPPLACQDVVLTAVSVVGSPHQQKSQRQLRKKVVKPMQNGSNSSNISIRPCLVAGISVSPSTIASRRTNLDLVWGDGSDIISSPMVQAMNDVNEASNRESAALDIMKVREVDSSVYDFHYHNHSKEECADSKDDGGGGKSNAGQAGNSAKKVMSGTGTSASSSDMDTDIVMAPPAECLVDGLEFPTASSSGGIYVPPTAIAPPTSGGGTYDASSVNVTFSAINGGLNIPTFPSTSEGSPPMVIKVSRVSKKDSCGSNKNSVDSVEVYKERRDLTIMGVHPTKDGGHLLVVLSSTDCDSNSIASVPMMRDSNSYQDRMQMDEAGEFKRTNGSKCKGSALLVYALNFEGEVMKVDETPVIVRDLSVCGECPVEVSLLPLLEREDNADSNFNLSAPTRGCPQGMVILVCRDGTVRIIDLATLKTVSQAVPEKKETKFVSATYCNSLERLCACTDKGSLRFFVLNDDNNMDDREEDCINHESDLCVSLSSHHLGYQQLGTNTSPLGTGVDTTDFASDMFANTSHSSTHSPSSTASTSSDQLLVNKPALGVSELLLLHELTKYENLSPCYSATVPPCWSEMMQAQKQRRHPQHLQQGDELQHTRSWRLQNDATTWDEHVFEITLPRSCYIGHVDLKFSLHAPCPSPPHIQVTLLKQNASGIGRKEKMFTPPVDEQIDFNINMQFDGSTKGPMENPVTSEEYLRDHNTEILCGPVNLASCLDLSDQGGTVTLTSPKLFRIRGRTLLVHIKALGDDKEAVKDTDAASKKMEYYLGCDWLHEISITIRKTKQTNIPNERNQRCAMLESNSFIEKLVKVICLEGPDKTVVAQSMALDILIWVTSIRMSRHRAAKGDAKTQQIELSRIIENNLIQLFKHCMLLSGRSIAHKCVKLIIICS</sequence>
<evidence type="ECO:0000256" key="1">
    <source>
        <dbReference type="SAM" id="MobiDB-lite"/>
    </source>
</evidence>
<feature type="non-terminal residue" evidence="2">
    <location>
        <position position="894"/>
    </location>
</feature>
<gene>
    <name evidence="2" type="ORF">L9F63_009504</name>
</gene>
<feature type="region of interest" description="Disordered" evidence="1">
    <location>
        <begin position="130"/>
        <end position="171"/>
    </location>
</feature>
<feature type="non-terminal residue" evidence="2">
    <location>
        <position position="1"/>
    </location>
</feature>
<evidence type="ECO:0000313" key="2">
    <source>
        <dbReference type="EMBL" id="KAJ9600170.1"/>
    </source>
</evidence>
<reference evidence="2" key="2">
    <citation type="submission" date="2023-05" db="EMBL/GenBank/DDBJ databases">
        <authorList>
            <person name="Fouks B."/>
        </authorList>
    </citation>
    <scope>NUCLEOTIDE SEQUENCE</scope>
    <source>
        <strain evidence="2">Stay&amp;Tobe</strain>
        <tissue evidence="2">Testes</tissue>
    </source>
</reference>
<protein>
    <submittedName>
        <fullName evidence="2">Uncharacterized protein</fullName>
    </submittedName>
</protein>
<keyword evidence="3" id="KW-1185">Reference proteome</keyword>
<feature type="compositionally biased region" description="Polar residues" evidence="1">
    <location>
        <begin position="159"/>
        <end position="168"/>
    </location>
</feature>
<dbReference type="Proteomes" id="UP001233999">
    <property type="component" value="Unassembled WGS sequence"/>
</dbReference>
<proteinExistence type="predicted"/>
<dbReference type="EMBL" id="JASPKZ010000445">
    <property type="protein sequence ID" value="KAJ9600170.1"/>
    <property type="molecule type" value="Genomic_DNA"/>
</dbReference>
<reference evidence="2" key="1">
    <citation type="journal article" date="2023" name="IScience">
        <title>Live-bearing cockroach genome reveals convergent evolutionary mechanisms linked to viviparity in insects and beyond.</title>
        <authorList>
            <person name="Fouks B."/>
            <person name="Harrison M.C."/>
            <person name="Mikhailova A.A."/>
            <person name="Marchal E."/>
            <person name="English S."/>
            <person name="Carruthers M."/>
            <person name="Jennings E.C."/>
            <person name="Chiamaka E.L."/>
            <person name="Frigard R.A."/>
            <person name="Pippel M."/>
            <person name="Attardo G.M."/>
            <person name="Benoit J.B."/>
            <person name="Bornberg-Bauer E."/>
            <person name="Tobe S.S."/>
        </authorList>
    </citation>
    <scope>NUCLEOTIDE SEQUENCE</scope>
    <source>
        <strain evidence="2">Stay&amp;Tobe</strain>
    </source>
</reference>
<name>A0AAD8AJA5_DIPPU</name>
<feature type="compositionally biased region" description="Basic and acidic residues" evidence="1">
    <location>
        <begin position="130"/>
        <end position="140"/>
    </location>
</feature>